<reference evidence="2" key="1">
    <citation type="submission" date="2020-04" db="EMBL/GenBank/DDBJ databases">
        <authorList>
            <person name="Chiriac C."/>
            <person name="Salcher M."/>
            <person name="Ghai R."/>
            <person name="Kavagutti S V."/>
        </authorList>
    </citation>
    <scope>NUCLEOTIDE SEQUENCE</scope>
</reference>
<evidence type="ECO:0000259" key="1">
    <source>
        <dbReference type="Pfam" id="PF13539"/>
    </source>
</evidence>
<gene>
    <name evidence="2" type="ORF">UFOVP40_24</name>
</gene>
<dbReference type="InterPro" id="IPR009045">
    <property type="entry name" value="Zn_M74/Hedgehog-like"/>
</dbReference>
<dbReference type="InterPro" id="IPR039561">
    <property type="entry name" value="Peptidase_M15C"/>
</dbReference>
<keyword evidence="2" id="KW-0121">Carboxypeptidase</keyword>
<feature type="domain" description="Peptidase M15C" evidence="1">
    <location>
        <begin position="62"/>
        <end position="125"/>
    </location>
</feature>
<keyword evidence="2" id="KW-0378">Hydrolase</keyword>
<sequence length="142" mass="15516">MINSRSISDLLPQVQPLANAFIEKCKATGIDVLITSTYRDKESQAALFAQGRTTPGKIVTNARAGQSFHNYRVAFDVVPLRNGKAAWGTANEDAVLWKKIGAIGVECGLEWAGNWRTFKEFPHFQFTGGLTLADFQAGKVLA</sequence>
<dbReference type="Gene3D" id="3.30.1380.10">
    <property type="match status" value="1"/>
</dbReference>
<evidence type="ECO:0000313" key="2">
    <source>
        <dbReference type="EMBL" id="CAB4123348.1"/>
    </source>
</evidence>
<dbReference type="EMBL" id="LR796170">
    <property type="protein sequence ID" value="CAB4123348.1"/>
    <property type="molecule type" value="Genomic_DNA"/>
</dbReference>
<dbReference type="Pfam" id="PF13539">
    <property type="entry name" value="Peptidase_M15_4"/>
    <property type="match status" value="1"/>
</dbReference>
<dbReference type="SUPFAM" id="SSF55166">
    <property type="entry name" value="Hedgehog/DD-peptidase"/>
    <property type="match status" value="1"/>
</dbReference>
<accession>A0A6J5KM57</accession>
<protein>
    <submittedName>
        <fullName evidence="2">D-alanyl-D-alanine carboxypeptidase</fullName>
    </submittedName>
</protein>
<name>A0A6J5KM57_9CAUD</name>
<dbReference type="GO" id="GO:0004180">
    <property type="term" value="F:carboxypeptidase activity"/>
    <property type="evidence" value="ECO:0007669"/>
    <property type="project" value="UniProtKB-KW"/>
</dbReference>
<organism evidence="2">
    <name type="scientific">uncultured Caudovirales phage</name>
    <dbReference type="NCBI Taxonomy" id="2100421"/>
    <lineage>
        <taxon>Viruses</taxon>
        <taxon>Duplodnaviria</taxon>
        <taxon>Heunggongvirae</taxon>
        <taxon>Uroviricota</taxon>
        <taxon>Caudoviricetes</taxon>
        <taxon>Peduoviridae</taxon>
        <taxon>Maltschvirus</taxon>
        <taxon>Maltschvirus maltsch</taxon>
    </lineage>
</organism>
<keyword evidence="2" id="KW-0645">Protease</keyword>
<dbReference type="CDD" id="cd14845">
    <property type="entry name" value="L-Ala-D-Glu_peptidase_like"/>
    <property type="match status" value="1"/>
</dbReference>
<proteinExistence type="predicted"/>